<dbReference type="KEGG" id="tbe:Trebr_2190"/>
<dbReference type="OrthoDB" id="358820at2"/>
<protein>
    <submittedName>
        <fullName evidence="1">Uncharacterized protein</fullName>
    </submittedName>
</protein>
<dbReference type="Proteomes" id="UP000006546">
    <property type="component" value="Chromosome"/>
</dbReference>
<gene>
    <name evidence="1" type="ordered locus">Trebr_2190</name>
</gene>
<evidence type="ECO:0000313" key="2">
    <source>
        <dbReference type="Proteomes" id="UP000006546"/>
    </source>
</evidence>
<dbReference type="AlphaFoldDB" id="F4LL28"/>
<dbReference type="eggNOG" id="ENOG5031CGS">
    <property type="taxonomic scope" value="Bacteria"/>
</dbReference>
<sequence>MEISENNQNNVILQFVDTDVVRAFGILSSSDKDDADKAAACTVADVFGAGLPFKAIVEASGSVHNDAEQKLIASFHSNLKLLVEKTWVEKSDEALKQQVLYRLERICGKLADGEYADCYTDFIAVLSDVVYLLFGVQAKKEDFAEYALRIDPEFGIFWWYVRSLPQTPSWPAEKCRIVMLLGMYFLANY</sequence>
<dbReference type="HOGENOM" id="CLU_121469_0_0_12"/>
<evidence type="ECO:0000313" key="1">
    <source>
        <dbReference type="EMBL" id="AEE17602.1"/>
    </source>
</evidence>
<proteinExistence type="predicted"/>
<dbReference type="EMBL" id="CP002696">
    <property type="protein sequence ID" value="AEE17602.1"/>
    <property type="molecule type" value="Genomic_DNA"/>
</dbReference>
<keyword evidence="2" id="KW-1185">Reference proteome</keyword>
<organism evidence="1 2">
    <name type="scientific">Treponema brennaborense (strain DSM 12168 / CIP 105900 / DD5/3)</name>
    <dbReference type="NCBI Taxonomy" id="906968"/>
    <lineage>
        <taxon>Bacteria</taxon>
        <taxon>Pseudomonadati</taxon>
        <taxon>Spirochaetota</taxon>
        <taxon>Spirochaetia</taxon>
        <taxon>Spirochaetales</taxon>
        <taxon>Treponemataceae</taxon>
        <taxon>Treponema</taxon>
    </lineage>
</organism>
<accession>F4LL28</accession>
<reference evidence="2" key="1">
    <citation type="submission" date="2011-04" db="EMBL/GenBank/DDBJ databases">
        <title>The complete genome of Treponema brennaborense DSM 12168.</title>
        <authorList>
            <person name="Lucas S."/>
            <person name="Han J."/>
            <person name="Lapidus A."/>
            <person name="Bruce D."/>
            <person name="Goodwin L."/>
            <person name="Pitluck S."/>
            <person name="Peters L."/>
            <person name="Kyrpides N."/>
            <person name="Mavromatis K."/>
            <person name="Ivanova N."/>
            <person name="Mikhailova N."/>
            <person name="Pagani I."/>
            <person name="Teshima H."/>
            <person name="Detter J.C."/>
            <person name="Tapia R."/>
            <person name="Han C."/>
            <person name="Land M."/>
            <person name="Hauser L."/>
            <person name="Markowitz V."/>
            <person name="Cheng J.-F."/>
            <person name="Hugenholtz P."/>
            <person name="Woyke T."/>
            <person name="Wu D."/>
            <person name="Gronow S."/>
            <person name="Wellnitz S."/>
            <person name="Brambilla E."/>
            <person name="Klenk H.-P."/>
            <person name="Eisen J.A."/>
        </authorList>
    </citation>
    <scope>NUCLEOTIDE SEQUENCE [LARGE SCALE GENOMIC DNA]</scope>
    <source>
        <strain evidence="2">DSM 12168 / CIP 105900 / DD5/3</strain>
    </source>
</reference>
<name>F4LL28_TREBD</name>
<dbReference type="RefSeq" id="WP_013759304.1">
    <property type="nucleotide sequence ID" value="NC_015500.1"/>
</dbReference>
<dbReference type="STRING" id="906968.Trebr_2190"/>